<gene>
    <name evidence="3" type="ORF">MM50RIKEN_15810</name>
</gene>
<dbReference type="SUPFAM" id="SSF47413">
    <property type="entry name" value="lambda repressor-like DNA-binding domains"/>
    <property type="match status" value="1"/>
</dbReference>
<evidence type="ECO:0000313" key="4">
    <source>
        <dbReference type="Proteomes" id="UP000681035"/>
    </source>
</evidence>
<keyword evidence="1 3" id="KW-0238">DNA-binding</keyword>
<dbReference type="Pfam" id="PF13443">
    <property type="entry name" value="HTH_26"/>
    <property type="match status" value="1"/>
</dbReference>
<organism evidence="3 4">
    <name type="scientific">Vescimonas coprocola</name>
    <dbReference type="NCBI Taxonomy" id="2714355"/>
    <lineage>
        <taxon>Bacteria</taxon>
        <taxon>Bacillati</taxon>
        <taxon>Bacillota</taxon>
        <taxon>Clostridia</taxon>
        <taxon>Eubacteriales</taxon>
        <taxon>Oscillospiraceae</taxon>
        <taxon>Vescimonas</taxon>
    </lineage>
</organism>
<sequence length="101" mass="11267">MFNAQNRIRQLMVERGWTIYRLAQESGLSQTTISNIFKRNNQPSLPTVNAICDACGITLAQFFTENDTANSPNTKSELDDSVAALKEDQREALAAFIKTIV</sequence>
<evidence type="ECO:0000313" key="3">
    <source>
        <dbReference type="EMBL" id="BCK81818.1"/>
    </source>
</evidence>
<dbReference type="InterPro" id="IPR050807">
    <property type="entry name" value="TransReg_Diox_bact_type"/>
</dbReference>
<dbReference type="KEGG" id="vcop:MM50RIKEN_15810"/>
<dbReference type="RefSeq" id="WP_213540485.1">
    <property type="nucleotide sequence ID" value="NZ_AP023418.1"/>
</dbReference>
<dbReference type="InterPro" id="IPR001387">
    <property type="entry name" value="Cro/C1-type_HTH"/>
</dbReference>
<dbReference type="SMART" id="SM00530">
    <property type="entry name" value="HTH_XRE"/>
    <property type="match status" value="1"/>
</dbReference>
<reference evidence="3" key="1">
    <citation type="submission" date="2020-09" db="EMBL/GenBank/DDBJ databases">
        <title>New species isolated from human feces.</title>
        <authorList>
            <person name="Kitahara M."/>
            <person name="Shigeno Y."/>
            <person name="Shime M."/>
            <person name="Matsumoto Y."/>
            <person name="Nakamura S."/>
            <person name="Motooka D."/>
            <person name="Fukuoka S."/>
            <person name="Nishikawa H."/>
            <person name="Benno Y."/>
        </authorList>
    </citation>
    <scope>NUCLEOTIDE SEQUENCE</scope>
    <source>
        <strain evidence="3">MM50</strain>
    </source>
</reference>
<dbReference type="PROSITE" id="PS50943">
    <property type="entry name" value="HTH_CROC1"/>
    <property type="match status" value="1"/>
</dbReference>
<dbReference type="PANTHER" id="PTHR46797">
    <property type="entry name" value="HTH-TYPE TRANSCRIPTIONAL REGULATOR"/>
    <property type="match status" value="1"/>
</dbReference>
<keyword evidence="4" id="KW-1185">Reference proteome</keyword>
<dbReference type="PANTHER" id="PTHR46797:SF1">
    <property type="entry name" value="METHYLPHOSPHONATE SYNTHASE"/>
    <property type="match status" value="1"/>
</dbReference>
<dbReference type="Proteomes" id="UP000681035">
    <property type="component" value="Chromosome"/>
</dbReference>
<dbReference type="EMBL" id="AP023418">
    <property type="protein sequence ID" value="BCK81818.1"/>
    <property type="molecule type" value="Genomic_DNA"/>
</dbReference>
<dbReference type="AlphaFoldDB" id="A0A810Q0G0"/>
<evidence type="ECO:0000259" key="2">
    <source>
        <dbReference type="PROSITE" id="PS50943"/>
    </source>
</evidence>
<dbReference type="Gene3D" id="1.10.260.40">
    <property type="entry name" value="lambda repressor-like DNA-binding domains"/>
    <property type="match status" value="1"/>
</dbReference>
<accession>A0A810Q0G0</accession>
<name>A0A810Q0G0_9FIRM</name>
<dbReference type="InterPro" id="IPR010982">
    <property type="entry name" value="Lambda_DNA-bd_dom_sf"/>
</dbReference>
<feature type="domain" description="HTH cro/C1-type" evidence="2">
    <location>
        <begin position="8"/>
        <end position="62"/>
    </location>
</feature>
<evidence type="ECO:0000256" key="1">
    <source>
        <dbReference type="ARBA" id="ARBA00023125"/>
    </source>
</evidence>
<dbReference type="CDD" id="cd00093">
    <property type="entry name" value="HTH_XRE"/>
    <property type="match status" value="1"/>
</dbReference>
<proteinExistence type="predicted"/>
<dbReference type="GO" id="GO:0003677">
    <property type="term" value="F:DNA binding"/>
    <property type="evidence" value="ECO:0007669"/>
    <property type="project" value="UniProtKB-KW"/>
</dbReference>
<dbReference type="GO" id="GO:0003700">
    <property type="term" value="F:DNA-binding transcription factor activity"/>
    <property type="evidence" value="ECO:0007669"/>
    <property type="project" value="TreeGrafter"/>
</dbReference>
<protein>
    <submittedName>
        <fullName evidence="3">DNA-binding protein</fullName>
    </submittedName>
</protein>
<dbReference type="GO" id="GO:0005829">
    <property type="term" value="C:cytosol"/>
    <property type="evidence" value="ECO:0007669"/>
    <property type="project" value="TreeGrafter"/>
</dbReference>